<keyword evidence="13" id="KW-0966">Cell projection</keyword>
<evidence type="ECO:0000313" key="16">
    <source>
        <dbReference type="Proteomes" id="UP001221519"/>
    </source>
</evidence>
<organism evidence="13 15">
    <name type="scientific">Paenibacillus urinalis</name>
    <dbReference type="NCBI Taxonomy" id="521520"/>
    <lineage>
        <taxon>Bacteria</taxon>
        <taxon>Bacillati</taxon>
        <taxon>Bacillota</taxon>
        <taxon>Bacilli</taxon>
        <taxon>Bacillales</taxon>
        <taxon>Paenibacillaceae</taxon>
        <taxon>Paenibacillus</taxon>
    </lineage>
</organism>
<keyword evidence="7 12" id="KW-1005">Bacterial flagellum biogenesis</keyword>
<keyword evidence="16" id="KW-1185">Reference proteome</keyword>
<keyword evidence="5 12" id="KW-1003">Cell membrane</keyword>
<keyword evidence="8 12" id="KW-0653">Protein transport</keyword>
<keyword evidence="4 12" id="KW-0813">Transport</keyword>
<dbReference type="GO" id="GO:0005886">
    <property type="term" value="C:plasma membrane"/>
    <property type="evidence" value="ECO:0007669"/>
    <property type="project" value="UniProtKB-SubCell"/>
</dbReference>
<proteinExistence type="inferred from homology"/>
<dbReference type="Gene3D" id="3.40.1690.10">
    <property type="entry name" value="secretion proteins EscU"/>
    <property type="match status" value="1"/>
</dbReference>
<evidence type="ECO:0000256" key="11">
    <source>
        <dbReference type="ARBA" id="ARBA00023225"/>
    </source>
</evidence>
<dbReference type="InterPro" id="IPR006136">
    <property type="entry name" value="FlhB"/>
</dbReference>
<keyword evidence="10 12" id="KW-0472">Membrane</keyword>
<dbReference type="EMBL" id="CP118101">
    <property type="protein sequence ID" value="WDH84500.1"/>
    <property type="molecule type" value="Genomic_DNA"/>
</dbReference>
<name>A0AAX3N432_9BACL</name>
<evidence type="ECO:0000256" key="3">
    <source>
        <dbReference type="ARBA" id="ARBA00021622"/>
    </source>
</evidence>
<evidence type="ECO:0000256" key="5">
    <source>
        <dbReference type="ARBA" id="ARBA00022475"/>
    </source>
</evidence>
<keyword evidence="6 12" id="KW-0812">Transmembrane</keyword>
<keyword evidence="9 12" id="KW-1133">Transmembrane helix</keyword>
<comment type="subcellular location">
    <subcellularLocation>
        <location evidence="1">Cell membrane</location>
        <topology evidence="1">Multi-pass membrane protein</topology>
    </subcellularLocation>
</comment>
<dbReference type="Pfam" id="PF01312">
    <property type="entry name" value="Bac_export_2"/>
    <property type="match status" value="1"/>
</dbReference>
<keyword evidence="13" id="KW-0969">Cilium</keyword>
<dbReference type="FunFam" id="3.40.1690.10:FF:000001">
    <property type="entry name" value="Flagellar biosynthetic protein FlhB"/>
    <property type="match status" value="1"/>
</dbReference>
<keyword evidence="13" id="KW-0282">Flagellum</keyword>
<evidence type="ECO:0000256" key="1">
    <source>
        <dbReference type="ARBA" id="ARBA00004651"/>
    </source>
</evidence>
<dbReference type="Proteomes" id="UP001221519">
    <property type="component" value="Chromosome"/>
</dbReference>
<feature type="transmembrane region" description="Helical" evidence="12">
    <location>
        <begin position="143"/>
        <end position="166"/>
    </location>
</feature>
<evidence type="ECO:0000313" key="14">
    <source>
        <dbReference type="EMBL" id="WDI04184.1"/>
    </source>
</evidence>
<evidence type="ECO:0000313" key="15">
    <source>
        <dbReference type="Proteomes" id="UP001220962"/>
    </source>
</evidence>
<dbReference type="PANTHER" id="PTHR30531:SF12">
    <property type="entry name" value="FLAGELLAR BIOSYNTHETIC PROTEIN FLHB"/>
    <property type="match status" value="1"/>
</dbReference>
<evidence type="ECO:0000256" key="10">
    <source>
        <dbReference type="ARBA" id="ARBA00023136"/>
    </source>
</evidence>
<dbReference type="Gene3D" id="6.10.250.2080">
    <property type="match status" value="1"/>
</dbReference>
<comment type="function">
    <text evidence="12">Required for formation of the rod structure in the basal body of the flagellar apparatus. Together with FliI and FliH, may constitute the export apparatus of flagellin.</text>
</comment>
<comment type="similarity">
    <text evidence="2 12">Belongs to the type III secretion exporter family.</text>
</comment>
<dbReference type="RefSeq" id="WP_047909706.1">
    <property type="nucleotide sequence ID" value="NZ_CP118101.1"/>
</dbReference>
<feature type="transmembrane region" description="Helical" evidence="12">
    <location>
        <begin position="198"/>
        <end position="216"/>
    </location>
</feature>
<dbReference type="GO" id="GO:0044780">
    <property type="term" value="P:bacterial-type flagellum assembly"/>
    <property type="evidence" value="ECO:0007669"/>
    <property type="project" value="InterPro"/>
</dbReference>
<evidence type="ECO:0000256" key="12">
    <source>
        <dbReference type="RuleBase" id="RU364091"/>
    </source>
</evidence>
<feature type="transmembrane region" description="Helical" evidence="12">
    <location>
        <begin position="38"/>
        <end position="58"/>
    </location>
</feature>
<dbReference type="InterPro" id="IPR006135">
    <property type="entry name" value="T3SS_substrate_exporter"/>
</dbReference>
<protein>
    <recommendedName>
        <fullName evidence="3 12">Flagellar biosynthetic protein FlhB</fullName>
    </recommendedName>
</protein>
<evidence type="ECO:0000256" key="6">
    <source>
        <dbReference type="ARBA" id="ARBA00022692"/>
    </source>
</evidence>
<dbReference type="AlphaFoldDB" id="A0AAX3N432"/>
<dbReference type="GO" id="GO:0009306">
    <property type="term" value="P:protein secretion"/>
    <property type="evidence" value="ECO:0007669"/>
    <property type="project" value="InterPro"/>
</dbReference>
<evidence type="ECO:0000313" key="13">
    <source>
        <dbReference type="EMBL" id="WDH84500.1"/>
    </source>
</evidence>
<reference evidence="13 16" key="1">
    <citation type="submission" date="2023-02" db="EMBL/GenBank/DDBJ databases">
        <title>Pathogen: clinical or host-associated sample.</title>
        <authorList>
            <person name="Hergert J."/>
            <person name="Casey R."/>
            <person name="Wagner J."/>
            <person name="Young E.L."/>
            <person name="Oakeson K.F."/>
        </authorList>
    </citation>
    <scope>NUCLEOTIDE SEQUENCE</scope>
    <source>
        <strain evidence="14 16">2022CK-00829</strain>
        <strain evidence="13">2022CK-00830</strain>
    </source>
</reference>
<evidence type="ECO:0000256" key="2">
    <source>
        <dbReference type="ARBA" id="ARBA00010690"/>
    </source>
</evidence>
<dbReference type="PANTHER" id="PTHR30531">
    <property type="entry name" value="FLAGELLAR BIOSYNTHETIC PROTEIN FLHB"/>
    <property type="match status" value="1"/>
</dbReference>
<evidence type="ECO:0000256" key="8">
    <source>
        <dbReference type="ARBA" id="ARBA00022927"/>
    </source>
</evidence>
<gene>
    <name evidence="12 13" type="primary">flhB</name>
    <name evidence="13" type="ORF">PUW23_09940</name>
    <name evidence="14" type="ORF">PUW25_09630</name>
</gene>
<evidence type="ECO:0000256" key="4">
    <source>
        <dbReference type="ARBA" id="ARBA00022448"/>
    </source>
</evidence>
<dbReference type="EMBL" id="CP118108">
    <property type="protein sequence ID" value="WDI04184.1"/>
    <property type="molecule type" value="Genomic_DNA"/>
</dbReference>
<feature type="transmembrane region" description="Helical" evidence="12">
    <location>
        <begin position="94"/>
        <end position="122"/>
    </location>
</feature>
<accession>A0AAX3N432</accession>
<dbReference type="NCBIfam" id="TIGR00328">
    <property type="entry name" value="flhB"/>
    <property type="match status" value="1"/>
</dbReference>
<dbReference type="SUPFAM" id="SSF160544">
    <property type="entry name" value="EscU C-terminal domain-like"/>
    <property type="match status" value="1"/>
</dbReference>
<evidence type="ECO:0000256" key="7">
    <source>
        <dbReference type="ARBA" id="ARBA00022795"/>
    </source>
</evidence>
<dbReference type="InterPro" id="IPR029025">
    <property type="entry name" value="T3SS_substrate_exporter_C"/>
</dbReference>
<evidence type="ECO:0000256" key="9">
    <source>
        <dbReference type="ARBA" id="ARBA00022989"/>
    </source>
</evidence>
<sequence length="369" mass="41778">MRFKLDLQMFSGEKTEKATPKKRQESRKKGQVAKSMEISGAAILLSCFMCLLIFGEFYKERIADAFRDIFVNRLNMEVTSENVMVMFGQFGMEILILLAPIFAIAVIIGFAANYIQVGFLLTGEGVTPKFSKLDPIKGFKNIFSMRALVELLKSVLKLVIIGYLVYDILWGARDEFAGLSLLSLDGILKFAAEMTLDLGINIGAALFVLSILDYMYQRYEHEKNIRMSKQDIKDEYKKMEGDPLIKAKIRERQRRMAMQRMMQEVPNADVIITNPTHFAVALKYDGNEMEAPTVIAKGADHMALRIREIAKEHGVALMESKPLARALFQRTEIGDSIPADLFQAVAEILAYVYKLKGRSNHKGNRRHGN</sequence>
<dbReference type="Proteomes" id="UP001220962">
    <property type="component" value="Chromosome"/>
</dbReference>
<dbReference type="PRINTS" id="PR00950">
    <property type="entry name" value="TYPE3IMSPROT"/>
</dbReference>
<keyword evidence="11 12" id="KW-1006">Bacterial flagellum protein export</keyword>